<keyword evidence="5" id="KW-0325">Glycoprotein</keyword>
<evidence type="ECO:0000256" key="2">
    <source>
        <dbReference type="ARBA" id="ARBA00006235"/>
    </source>
</evidence>
<dbReference type="InterPro" id="IPR003593">
    <property type="entry name" value="AAA+_ATPase"/>
</dbReference>
<dbReference type="PANTHER" id="PTHR10760">
    <property type="entry name" value="TORSIN"/>
    <property type="match status" value="1"/>
</dbReference>
<dbReference type="AlphaFoldDB" id="A0A3Q1I8C1"/>
<dbReference type="InterPro" id="IPR049337">
    <property type="entry name" value="TOR1A_C"/>
</dbReference>
<dbReference type="GO" id="GO:0005524">
    <property type="term" value="F:ATP binding"/>
    <property type="evidence" value="ECO:0007669"/>
    <property type="project" value="UniProtKB-KW"/>
</dbReference>
<dbReference type="PIRSF" id="PIRSF038079">
    <property type="entry name" value="Torsin_2A"/>
    <property type="match status" value="1"/>
</dbReference>
<dbReference type="RefSeq" id="XP_026209922.1">
    <property type="nucleotide sequence ID" value="XM_026354137.1"/>
</dbReference>
<feature type="transmembrane region" description="Helical" evidence="8">
    <location>
        <begin position="6"/>
        <end position="29"/>
    </location>
</feature>
<keyword evidence="7" id="KW-0547">Nucleotide-binding</keyword>
<dbReference type="Ensembl" id="ENSATET00000016099.3">
    <property type="protein sequence ID" value="ENSATEP00000015854.1"/>
    <property type="gene ID" value="ENSATEG00000011025.3"/>
</dbReference>
<feature type="binding site" evidence="7">
    <location>
        <begin position="93"/>
        <end position="100"/>
    </location>
    <ligand>
        <name>ATP</name>
        <dbReference type="ChEBI" id="CHEBI:30616"/>
    </ligand>
</feature>
<dbReference type="Pfam" id="PF21376">
    <property type="entry name" value="TOR1A_C"/>
    <property type="match status" value="1"/>
</dbReference>
<dbReference type="InterPro" id="IPR001270">
    <property type="entry name" value="ClpA/B"/>
</dbReference>
<feature type="domain" description="AAA+ ATPase" evidence="9">
    <location>
        <begin position="85"/>
        <end position="228"/>
    </location>
</feature>
<dbReference type="SUPFAM" id="SSF52540">
    <property type="entry name" value="P-loop containing nucleoside triphosphate hydrolases"/>
    <property type="match status" value="1"/>
</dbReference>
<evidence type="ECO:0000256" key="5">
    <source>
        <dbReference type="ARBA" id="ARBA00023180"/>
    </source>
</evidence>
<reference evidence="10" key="2">
    <citation type="submission" date="2025-08" db="UniProtKB">
        <authorList>
            <consortium name="Ensembl"/>
        </authorList>
    </citation>
    <scope>IDENTIFICATION</scope>
</reference>
<keyword evidence="8" id="KW-0812">Transmembrane</keyword>
<keyword evidence="11" id="KW-1185">Reference proteome</keyword>
<evidence type="ECO:0000256" key="4">
    <source>
        <dbReference type="ARBA" id="ARBA00022824"/>
    </source>
</evidence>
<dbReference type="Proteomes" id="UP000265040">
    <property type="component" value="Chromosome 12"/>
</dbReference>
<evidence type="ECO:0000313" key="11">
    <source>
        <dbReference type="Proteomes" id="UP000265040"/>
    </source>
</evidence>
<comment type="similarity">
    <text evidence="2 6">Belongs to the ClpA/ClpB family. Torsin subfamily.</text>
</comment>
<accession>A0A3Q1I8C1</accession>
<reference evidence="10" key="3">
    <citation type="submission" date="2025-09" db="UniProtKB">
        <authorList>
            <consortium name="Ensembl"/>
        </authorList>
    </citation>
    <scope>IDENTIFICATION</scope>
</reference>
<dbReference type="Gene3D" id="3.40.50.300">
    <property type="entry name" value="P-loop containing nucleotide triphosphate hydrolases"/>
    <property type="match status" value="1"/>
</dbReference>
<keyword evidence="8" id="KW-1133">Transmembrane helix</keyword>
<dbReference type="GeneID" id="113158317"/>
<evidence type="ECO:0000256" key="1">
    <source>
        <dbReference type="ARBA" id="ARBA00004319"/>
    </source>
</evidence>
<dbReference type="PRINTS" id="PR00300">
    <property type="entry name" value="CLPPROTEASEA"/>
</dbReference>
<evidence type="ECO:0000256" key="8">
    <source>
        <dbReference type="SAM" id="Phobius"/>
    </source>
</evidence>
<dbReference type="FunFam" id="3.40.50.300:FF:001719">
    <property type="entry name" value="Torsin"/>
    <property type="match status" value="1"/>
</dbReference>
<dbReference type="GO" id="GO:0005788">
    <property type="term" value="C:endoplasmic reticulum lumen"/>
    <property type="evidence" value="ECO:0007669"/>
    <property type="project" value="UniProtKB-SubCell"/>
</dbReference>
<evidence type="ECO:0000259" key="9">
    <source>
        <dbReference type="SMART" id="SM00382"/>
    </source>
</evidence>
<dbReference type="InParanoid" id="A0A3Q1I8C1"/>
<dbReference type="InterPro" id="IPR017378">
    <property type="entry name" value="Torsin_1/2"/>
</dbReference>
<dbReference type="InterPro" id="IPR027417">
    <property type="entry name" value="P-loop_NTPase"/>
</dbReference>
<evidence type="ECO:0000256" key="6">
    <source>
        <dbReference type="PIRNR" id="PIRNR038079"/>
    </source>
</evidence>
<dbReference type="InterPro" id="IPR010448">
    <property type="entry name" value="Torsin"/>
</dbReference>
<comment type="subcellular location">
    <subcellularLocation>
        <location evidence="1 6">Endoplasmic reticulum lumen</location>
    </subcellularLocation>
</comment>
<keyword evidence="3" id="KW-0732">Signal</keyword>
<reference evidence="10" key="1">
    <citation type="submission" date="2021-04" db="EMBL/GenBank/DDBJ databases">
        <authorList>
            <consortium name="Wellcome Sanger Institute Data Sharing"/>
        </authorList>
    </citation>
    <scope>NUCLEOTIDE SEQUENCE [LARGE SCALE GENOMIC DNA]</scope>
</reference>
<evidence type="ECO:0000256" key="3">
    <source>
        <dbReference type="ARBA" id="ARBA00022729"/>
    </source>
</evidence>
<evidence type="ECO:0000256" key="7">
    <source>
        <dbReference type="PIRSR" id="PIRSR038079-1"/>
    </source>
</evidence>
<dbReference type="GeneTree" id="ENSGT00950000182888"/>
<dbReference type="OMA" id="HFPHRSE"/>
<dbReference type="GO" id="GO:0034504">
    <property type="term" value="P:protein localization to nucleus"/>
    <property type="evidence" value="ECO:0007669"/>
    <property type="project" value="TreeGrafter"/>
</dbReference>
<evidence type="ECO:0000313" key="10">
    <source>
        <dbReference type="Ensembl" id="ENSATEP00000015854.1"/>
    </source>
</evidence>
<sequence>MKVTQIYLLLHLILTTSVLVDTLSVTGFMSNLWKRLSFQGSCDSLKFNAEGLRADLESKLFGQHIASPIIQKAVTGFMNDDNPKKPLVLSLHGPTGTGKNFVSKLIADNIYKKGMDSNRVHVFVSTYHFPHPSQIDIYKSQLQEWIKGNVTKCERSMFIFDEMDQMHPGLIDSIMVYLGYYHKLDGVSYRKVIFLFLSNAGSKVIIETALKFWKEGREREAIELKDVEKDITESVLNNNLSGFWHSRLIEKSMVDFFVPFLPLEYGHIIKCVMAEMKAKGLELNQDVAHSTANEFIYFPTFERVFSVKGCKSVENRMKFYI</sequence>
<dbReference type="SMART" id="SM00382">
    <property type="entry name" value="AAA"/>
    <property type="match status" value="1"/>
</dbReference>
<dbReference type="GO" id="GO:0071763">
    <property type="term" value="P:nuclear membrane organization"/>
    <property type="evidence" value="ECO:0007669"/>
    <property type="project" value="TreeGrafter"/>
</dbReference>
<keyword evidence="7" id="KW-0067">ATP-binding</keyword>
<dbReference type="GO" id="GO:0016887">
    <property type="term" value="F:ATP hydrolysis activity"/>
    <property type="evidence" value="ECO:0007669"/>
    <property type="project" value="InterPro"/>
</dbReference>
<dbReference type="PANTHER" id="PTHR10760:SF14">
    <property type="entry name" value="TORSIN-1B"/>
    <property type="match status" value="1"/>
</dbReference>
<keyword evidence="4 6" id="KW-0256">Endoplasmic reticulum</keyword>
<dbReference type="STRING" id="64144.ENSATEP00000015854"/>
<keyword evidence="8" id="KW-0472">Membrane</keyword>
<name>A0A3Q1I8C1_ANATE</name>
<dbReference type="GO" id="GO:0019894">
    <property type="term" value="F:kinesin binding"/>
    <property type="evidence" value="ECO:0007669"/>
    <property type="project" value="TreeGrafter"/>
</dbReference>
<dbReference type="GO" id="GO:0005635">
    <property type="term" value="C:nuclear envelope"/>
    <property type="evidence" value="ECO:0007669"/>
    <property type="project" value="TreeGrafter"/>
</dbReference>
<proteinExistence type="inferred from homology"/>
<dbReference type="Pfam" id="PF06309">
    <property type="entry name" value="Torsin"/>
    <property type="match status" value="1"/>
</dbReference>
<protein>
    <recommendedName>
        <fullName evidence="6">Torsin</fullName>
    </recommendedName>
</protein>
<organism evidence="10 11">
    <name type="scientific">Anabas testudineus</name>
    <name type="common">Climbing perch</name>
    <name type="synonym">Anthias testudineus</name>
    <dbReference type="NCBI Taxonomy" id="64144"/>
    <lineage>
        <taxon>Eukaryota</taxon>
        <taxon>Metazoa</taxon>
        <taxon>Chordata</taxon>
        <taxon>Craniata</taxon>
        <taxon>Vertebrata</taxon>
        <taxon>Euteleostomi</taxon>
        <taxon>Actinopterygii</taxon>
        <taxon>Neopterygii</taxon>
        <taxon>Teleostei</taxon>
        <taxon>Neoteleostei</taxon>
        <taxon>Acanthomorphata</taxon>
        <taxon>Anabantaria</taxon>
        <taxon>Anabantiformes</taxon>
        <taxon>Anabantoidei</taxon>
        <taxon>Anabantidae</taxon>
        <taxon>Anabas</taxon>
    </lineage>
</organism>
<dbReference type="OrthoDB" id="19623at2759"/>